<dbReference type="SMART" id="SM00353">
    <property type="entry name" value="HLH"/>
    <property type="match status" value="1"/>
</dbReference>
<keyword evidence="3" id="KW-0804">Transcription</keyword>
<evidence type="ECO:0000313" key="7">
    <source>
        <dbReference type="Proteomes" id="UP001177140"/>
    </source>
</evidence>
<dbReference type="GO" id="GO:0005634">
    <property type="term" value="C:nucleus"/>
    <property type="evidence" value="ECO:0007669"/>
    <property type="project" value="UniProtKB-SubCell"/>
</dbReference>
<evidence type="ECO:0000256" key="2">
    <source>
        <dbReference type="ARBA" id="ARBA00023015"/>
    </source>
</evidence>
<keyword evidence="4" id="KW-0539">Nucleus</keyword>
<dbReference type="PROSITE" id="PS50888">
    <property type="entry name" value="BHLH"/>
    <property type="match status" value="1"/>
</dbReference>
<dbReference type="PANTHER" id="PTHR45914">
    <property type="entry name" value="TRANSCRIPTION FACTOR HEC3-RELATED"/>
    <property type="match status" value="1"/>
</dbReference>
<keyword evidence="7" id="KW-1185">Reference proteome</keyword>
<dbReference type="Pfam" id="PF00010">
    <property type="entry name" value="HLH"/>
    <property type="match status" value="1"/>
</dbReference>
<feature type="domain" description="BHLH" evidence="5">
    <location>
        <begin position="123"/>
        <end position="172"/>
    </location>
</feature>
<evidence type="ECO:0000313" key="6">
    <source>
        <dbReference type="EMBL" id="MCL7040039.1"/>
    </source>
</evidence>
<dbReference type="PANTHER" id="PTHR45914:SF12">
    <property type="entry name" value="TRANSCRIPTION FACTOR BHLH87"/>
    <property type="match status" value="1"/>
</dbReference>
<keyword evidence="2" id="KW-0805">Transcription regulation</keyword>
<reference evidence="6" key="1">
    <citation type="submission" date="2022-03" db="EMBL/GenBank/DDBJ databases">
        <title>A functionally conserved STORR gene fusion in Papaver species that diverged 16.8 million years ago.</title>
        <authorList>
            <person name="Catania T."/>
        </authorList>
    </citation>
    <scope>NUCLEOTIDE SEQUENCE</scope>
    <source>
        <strain evidence="6">S-191538</strain>
    </source>
</reference>
<dbReference type="InterPro" id="IPR011598">
    <property type="entry name" value="bHLH_dom"/>
</dbReference>
<gene>
    <name evidence="6" type="ORF">MKW94_007848</name>
</gene>
<evidence type="ECO:0000256" key="4">
    <source>
        <dbReference type="ARBA" id="ARBA00023242"/>
    </source>
</evidence>
<dbReference type="GO" id="GO:0003700">
    <property type="term" value="F:DNA-binding transcription factor activity"/>
    <property type="evidence" value="ECO:0007669"/>
    <property type="project" value="InterPro"/>
</dbReference>
<dbReference type="AlphaFoldDB" id="A0AA41VF52"/>
<evidence type="ECO:0000256" key="1">
    <source>
        <dbReference type="ARBA" id="ARBA00004123"/>
    </source>
</evidence>
<accession>A0AA41VF52</accession>
<organism evidence="6 7">
    <name type="scientific">Papaver nudicaule</name>
    <name type="common">Iceland poppy</name>
    <dbReference type="NCBI Taxonomy" id="74823"/>
    <lineage>
        <taxon>Eukaryota</taxon>
        <taxon>Viridiplantae</taxon>
        <taxon>Streptophyta</taxon>
        <taxon>Embryophyta</taxon>
        <taxon>Tracheophyta</taxon>
        <taxon>Spermatophyta</taxon>
        <taxon>Magnoliopsida</taxon>
        <taxon>Ranunculales</taxon>
        <taxon>Papaveraceae</taxon>
        <taxon>Papaveroideae</taxon>
        <taxon>Papaver</taxon>
    </lineage>
</organism>
<comment type="caution">
    <text evidence="6">The sequence shown here is derived from an EMBL/GenBank/DDBJ whole genome shotgun (WGS) entry which is preliminary data.</text>
</comment>
<sequence length="183" mass="20190">MNSTPFDDYEFNNNTTCTYHYPKRQRISSQHLSSTTTTTTTFHAEKSISFVNNGAASYPNSLNNFNYSSCSHYDTHQQKQPFSLLSVPATTASNAAVLAGQNYPCGGDYNGISGTNSKKSKNGYLSTQSVAARERRRKISEKTQQLGRLIPGASKMNTAEMFHAAYKYIKFLQAQIGILGVMG</sequence>
<comment type="subcellular location">
    <subcellularLocation>
        <location evidence="1">Nucleus</location>
    </subcellularLocation>
</comment>
<feature type="non-terminal residue" evidence="6">
    <location>
        <position position="183"/>
    </location>
</feature>
<proteinExistence type="predicted"/>
<protein>
    <recommendedName>
        <fullName evidence="5">BHLH domain-containing protein</fullName>
    </recommendedName>
</protein>
<dbReference type="EMBL" id="JAJJMA010207690">
    <property type="protein sequence ID" value="MCL7040039.1"/>
    <property type="molecule type" value="Genomic_DNA"/>
</dbReference>
<dbReference type="Gene3D" id="4.10.280.10">
    <property type="entry name" value="Helix-loop-helix DNA-binding domain"/>
    <property type="match status" value="1"/>
</dbReference>
<evidence type="ECO:0000259" key="5">
    <source>
        <dbReference type="PROSITE" id="PS50888"/>
    </source>
</evidence>
<dbReference type="InterPro" id="IPR045843">
    <property type="entry name" value="IND-like"/>
</dbReference>
<dbReference type="SUPFAM" id="SSF47459">
    <property type="entry name" value="HLH, helix-loop-helix DNA-binding domain"/>
    <property type="match status" value="1"/>
</dbReference>
<dbReference type="GO" id="GO:0046983">
    <property type="term" value="F:protein dimerization activity"/>
    <property type="evidence" value="ECO:0007669"/>
    <property type="project" value="InterPro"/>
</dbReference>
<dbReference type="Proteomes" id="UP001177140">
    <property type="component" value="Unassembled WGS sequence"/>
</dbReference>
<dbReference type="InterPro" id="IPR036638">
    <property type="entry name" value="HLH_DNA-bd_sf"/>
</dbReference>
<evidence type="ECO:0000256" key="3">
    <source>
        <dbReference type="ARBA" id="ARBA00023163"/>
    </source>
</evidence>
<name>A0AA41VF52_PAPNU</name>